<dbReference type="PROSITE" id="PS51257">
    <property type="entry name" value="PROKAR_LIPOPROTEIN"/>
    <property type="match status" value="1"/>
</dbReference>
<dbReference type="EMBL" id="AZAJ01000001">
    <property type="protein sequence ID" value="ETA67396.1"/>
    <property type="molecule type" value="Genomic_DNA"/>
</dbReference>
<dbReference type="STRING" id="1090322.MettiDRAFT_0820"/>
<keyword evidence="1" id="KW-0472">Membrane</keyword>
<gene>
    <name evidence="2" type="ORF">MettiDRAFT_0820</name>
</gene>
<reference evidence="2 3" key="1">
    <citation type="submission" date="2013-08" db="EMBL/GenBank/DDBJ databases">
        <authorList>
            <consortium name="DOE Joint Genome Institute"/>
            <person name="Eisen J."/>
            <person name="Huntemann M."/>
            <person name="Han J."/>
            <person name="Chen A."/>
            <person name="Kyrpides N."/>
            <person name="Mavromatis K."/>
            <person name="Markowitz V."/>
            <person name="Palaniappan K."/>
            <person name="Ivanova N."/>
            <person name="Schaumberg A."/>
            <person name="Pati A."/>
            <person name="Liolios K."/>
            <person name="Nordberg H.P."/>
            <person name="Cantor M.N."/>
            <person name="Hua S.X."/>
            <person name="Woyke T."/>
        </authorList>
    </citation>
    <scope>NUCLEOTIDE SEQUENCE [LARGE SCALE GENOMIC DNA]</scope>
    <source>
        <strain evidence="2 3">DSM 2278</strain>
    </source>
</reference>
<keyword evidence="1" id="KW-1133">Transmembrane helix</keyword>
<accession>W9DVD8</accession>
<sequence length="69" mass="7279">MNPKIYTSISILGAACAAAGQVGAANFAWSVSNPLLVAHNWRSGQKEQAAMFSIFAVLAVIGVLREVLF</sequence>
<evidence type="ECO:0000313" key="3">
    <source>
        <dbReference type="Proteomes" id="UP000019483"/>
    </source>
</evidence>
<keyword evidence="1" id="KW-0812">Transmembrane</keyword>
<comment type="caution">
    <text evidence="2">The sequence shown here is derived from an EMBL/GenBank/DDBJ whole genome shotgun (WGS) entry which is preliminary data.</text>
</comment>
<organism evidence="2 3">
    <name type="scientific">Methanolobus tindarius DSM 2278</name>
    <dbReference type="NCBI Taxonomy" id="1090322"/>
    <lineage>
        <taxon>Archaea</taxon>
        <taxon>Methanobacteriati</taxon>
        <taxon>Methanobacteriota</taxon>
        <taxon>Stenosarchaea group</taxon>
        <taxon>Methanomicrobia</taxon>
        <taxon>Methanosarcinales</taxon>
        <taxon>Methanosarcinaceae</taxon>
        <taxon>Methanolobus</taxon>
    </lineage>
</organism>
<keyword evidence="3" id="KW-1185">Reference proteome</keyword>
<proteinExistence type="predicted"/>
<evidence type="ECO:0000313" key="2">
    <source>
        <dbReference type="EMBL" id="ETA67396.1"/>
    </source>
</evidence>
<name>W9DVD8_METTI</name>
<protein>
    <submittedName>
        <fullName evidence="2">Uncharacterized protein</fullName>
    </submittedName>
</protein>
<dbReference type="RefSeq" id="WP_023844532.1">
    <property type="nucleotide sequence ID" value="NZ_AZAJ01000001.1"/>
</dbReference>
<feature type="transmembrane region" description="Helical" evidence="1">
    <location>
        <begin position="48"/>
        <end position="68"/>
    </location>
</feature>
<dbReference type="Proteomes" id="UP000019483">
    <property type="component" value="Unassembled WGS sequence"/>
</dbReference>
<dbReference type="AlphaFoldDB" id="W9DVD8"/>
<evidence type="ECO:0000256" key="1">
    <source>
        <dbReference type="SAM" id="Phobius"/>
    </source>
</evidence>